<accession>A0A3M7SB18</accession>
<organism evidence="1 2">
    <name type="scientific">Brachionus plicatilis</name>
    <name type="common">Marine rotifer</name>
    <name type="synonym">Brachionus muelleri</name>
    <dbReference type="NCBI Taxonomy" id="10195"/>
    <lineage>
        <taxon>Eukaryota</taxon>
        <taxon>Metazoa</taxon>
        <taxon>Spiralia</taxon>
        <taxon>Gnathifera</taxon>
        <taxon>Rotifera</taxon>
        <taxon>Eurotatoria</taxon>
        <taxon>Monogononta</taxon>
        <taxon>Pseudotrocha</taxon>
        <taxon>Ploima</taxon>
        <taxon>Brachionidae</taxon>
        <taxon>Brachionus</taxon>
    </lineage>
</organism>
<protein>
    <submittedName>
        <fullName evidence="1">Gag-pol fusion</fullName>
    </submittedName>
</protein>
<name>A0A3M7SB18_BRAPC</name>
<evidence type="ECO:0000313" key="2">
    <source>
        <dbReference type="Proteomes" id="UP000276133"/>
    </source>
</evidence>
<dbReference type="Gene3D" id="3.30.420.10">
    <property type="entry name" value="Ribonuclease H-like superfamily/Ribonuclease H"/>
    <property type="match status" value="1"/>
</dbReference>
<evidence type="ECO:0000313" key="1">
    <source>
        <dbReference type="EMBL" id="RNA32760.1"/>
    </source>
</evidence>
<reference evidence="1 2" key="1">
    <citation type="journal article" date="2018" name="Sci. Rep.">
        <title>Genomic signatures of local adaptation to the degree of environmental predictability in rotifers.</title>
        <authorList>
            <person name="Franch-Gras L."/>
            <person name="Hahn C."/>
            <person name="Garcia-Roger E.M."/>
            <person name="Carmona M.J."/>
            <person name="Serra M."/>
            <person name="Gomez A."/>
        </authorList>
    </citation>
    <scope>NUCLEOTIDE SEQUENCE [LARGE SCALE GENOMIC DNA]</scope>
    <source>
        <strain evidence="1">HYR1</strain>
    </source>
</reference>
<proteinExistence type="predicted"/>
<dbReference type="InterPro" id="IPR036397">
    <property type="entry name" value="RNaseH_sf"/>
</dbReference>
<dbReference type="AlphaFoldDB" id="A0A3M7SB18"/>
<dbReference type="SUPFAM" id="SSF53098">
    <property type="entry name" value="Ribonuclease H-like"/>
    <property type="match status" value="1"/>
</dbReference>
<dbReference type="Proteomes" id="UP000276133">
    <property type="component" value="Unassembled WGS sequence"/>
</dbReference>
<comment type="caution">
    <text evidence="1">The sequence shown here is derived from an EMBL/GenBank/DDBJ whole genome shotgun (WGS) entry which is preliminary data.</text>
</comment>
<dbReference type="EMBL" id="REGN01001753">
    <property type="protein sequence ID" value="RNA32760.1"/>
    <property type="molecule type" value="Genomic_DNA"/>
</dbReference>
<dbReference type="InterPro" id="IPR012337">
    <property type="entry name" value="RNaseH-like_sf"/>
</dbReference>
<gene>
    <name evidence="1" type="ORF">BpHYR1_046780</name>
</gene>
<keyword evidence="2" id="KW-1185">Reference proteome</keyword>
<sequence length="192" mass="21867">MRTSSLFDPYLFHSPYHLLDQEAKENKTTPNNSDVLNVSQIVTVTVNPSNLLEVPAYIFGQSVKNCLDTGSTRTFIKASYLDNLDPTLYDIITLDATIKIQLGNQDSMICQDMDDILYYFESSQKLIFIPQQLIFKLEASAKHPQTNGKTERFIRFLTRALATVIAKDQGNWDLLLDSCLFAYRVTINKTIQ</sequence>
<dbReference type="GO" id="GO:0003676">
    <property type="term" value="F:nucleic acid binding"/>
    <property type="evidence" value="ECO:0007669"/>
    <property type="project" value="InterPro"/>
</dbReference>